<dbReference type="AlphaFoldDB" id="A0A2A2SB16"/>
<keyword evidence="3" id="KW-1185">Reference proteome</keyword>
<dbReference type="Pfam" id="PF04956">
    <property type="entry name" value="TrbC"/>
    <property type="match status" value="1"/>
</dbReference>
<keyword evidence="1" id="KW-0812">Transmembrane</keyword>
<evidence type="ECO:0000313" key="3">
    <source>
        <dbReference type="Proteomes" id="UP000218151"/>
    </source>
</evidence>
<dbReference type="InterPro" id="IPR007039">
    <property type="entry name" value="TrbC/VirB2"/>
</dbReference>
<gene>
    <name evidence="2" type="ORF">CKY28_17490</name>
</gene>
<protein>
    <recommendedName>
        <fullName evidence="4">Type VI secretion protein</fullName>
    </recommendedName>
</protein>
<feature type="transmembrane region" description="Helical" evidence="1">
    <location>
        <begin position="21"/>
        <end position="43"/>
    </location>
</feature>
<keyword evidence="1" id="KW-1133">Transmembrane helix</keyword>
<name>A0A2A2SB16_9SPHN</name>
<dbReference type="EMBL" id="NSLI01000007">
    <property type="protein sequence ID" value="PAX06395.1"/>
    <property type="molecule type" value="Genomic_DNA"/>
</dbReference>
<reference evidence="3" key="1">
    <citation type="submission" date="2017-09" db="EMBL/GenBank/DDBJ databases">
        <authorList>
            <person name="Feng G."/>
            <person name="Zhu H."/>
        </authorList>
    </citation>
    <scope>NUCLEOTIDE SEQUENCE [LARGE SCALE GENOMIC DNA]</scope>
    <source>
        <strain evidence="3">1PNM-20</strain>
    </source>
</reference>
<feature type="transmembrane region" description="Helical" evidence="1">
    <location>
        <begin position="55"/>
        <end position="76"/>
    </location>
</feature>
<accession>A0A2A2SB16</accession>
<organism evidence="2 3">
    <name type="scientific">Sphingomonas lenta</name>
    <dbReference type="NCBI Taxonomy" id="1141887"/>
    <lineage>
        <taxon>Bacteria</taxon>
        <taxon>Pseudomonadati</taxon>
        <taxon>Pseudomonadota</taxon>
        <taxon>Alphaproteobacteria</taxon>
        <taxon>Sphingomonadales</taxon>
        <taxon>Sphingomonadaceae</taxon>
        <taxon>Sphingomonas</taxon>
    </lineage>
</organism>
<sequence>MTVTSGDASSLVGAVDWLRDVLLGSVATSVAVLAVAVVGLLMLSGRVPVRRGATVVIGCFVLFSAAMIADGLLSAARGGGDAAAFPPAAPQPAYTPAVPKPAPYDPYAGASVLRAEPRPIIQ</sequence>
<evidence type="ECO:0000256" key="1">
    <source>
        <dbReference type="SAM" id="Phobius"/>
    </source>
</evidence>
<dbReference type="Proteomes" id="UP000218151">
    <property type="component" value="Unassembled WGS sequence"/>
</dbReference>
<evidence type="ECO:0000313" key="2">
    <source>
        <dbReference type="EMBL" id="PAX06395.1"/>
    </source>
</evidence>
<evidence type="ECO:0008006" key="4">
    <source>
        <dbReference type="Google" id="ProtNLM"/>
    </source>
</evidence>
<keyword evidence="1" id="KW-0472">Membrane</keyword>
<proteinExistence type="predicted"/>
<comment type="caution">
    <text evidence="2">The sequence shown here is derived from an EMBL/GenBank/DDBJ whole genome shotgun (WGS) entry which is preliminary data.</text>
</comment>